<evidence type="ECO:0000259" key="3">
    <source>
        <dbReference type="PROSITE" id="PS50110"/>
    </source>
</evidence>
<sequence length="538" mass="62317">MDLQKYKNILFQNTKNKLTEWLSLNGETILTEEVYRFLHSIKGTSGTLQLDELMQISSELLSKLENEEIEKWRGIDLNAFLHPLVKLIYNYENSSNLVNLNGTVLNSSAPLIQIIDDDVSMLILLKDVLEEKGWMVITNTNPEIAVKQYFEMKPDCLILDIHLPQKDGFQILQEIQQHNEKYFIPTIMISINNNKETRIKAYQNGADDFFGKPIDMEEFVVKVNRHLQRKKIFDQSVLIDELTQVYNRKFLVDSLQRFFLDFKRTKQPFSISIVDIDFFKKVNDTYGHLMGDQVLRDFAQYIKRNIRSLDIIYRYGGEEFVIVFPNTTSEDAKRRLNELIKGFSQIKFTHNEACFSVTFSAGTYTVKDDFVTITEAFKGADSSLYEAKRLGRARVECLQLTPNAYQKNILNISVVDDDIIIRTLLAQILESITIDNIELNIKVFENGPSFLNSEHAKEDVSHFLILDGIMPVMDGLEVLQKVKQGKNAQKYKILMLTGRKSKDEIERALRLGADDYVTKPFNVTELQVRIERILNMIK</sequence>
<evidence type="ECO:0000256" key="1">
    <source>
        <dbReference type="PROSITE-ProRule" id="PRU00110"/>
    </source>
</evidence>
<feature type="domain" description="GGDEF" evidence="4">
    <location>
        <begin position="267"/>
        <end position="400"/>
    </location>
</feature>
<dbReference type="AlphaFoldDB" id="A0A2W7MP29"/>
<feature type="domain" description="Response regulatory" evidence="3">
    <location>
        <begin position="411"/>
        <end position="534"/>
    </location>
</feature>
<dbReference type="CDD" id="cd17574">
    <property type="entry name" value="REC_OmpR"/>
    <property type="match status" value="1"/>
</dbReference>
<feature type="domain" description="HPt" evidence="5">
    <location>
        <begin position="1"/>
        <end position="115"/>
    </location>
</feature>
<dbReference type="SMART" id="SM00267">
    <property type="entry name" value="GGDEF"/>
    <property type="match status" value="1"/>
</dbReference>
<name>A0A2W7MP29_9BACI</name>
<dbReference type="GO" id="GO:0043709">
    <property type="term" value="P:cell adhesion involved in single-species biofilm formation"/>
    <property type="evidence" value="ECO:0007669"/>
    <property type="project" value="TreeGrafter"/>
</dbReference>
<evidence type="ECO:0000313" key="7">
    <source>
        <dbReference type="Proteomes" id="UP000248646"/>
    </source>
</evidence>
<dbReference type="PANTHER" id="PTHR45138:SF9">
    <property type="entry name" value="DIGUANYLATE CYCLASE DGCM-RELATED"/>
    <property type="match status" value="1"/>
</dbReference>
<dbReference type="InterPro" id="IPR050469">
    <property type="entry name" value="Diguanylate_Cyclase"/>
</dbReference>
<protein>
    <submittedName>
        <fullName evidence="6">Diguanylate cyclase (GGDEF)-like protein</fullName>
    </submittedName>
</protein>
<dbReference type="SUPFAM" id="SSF55073">
    <property type="entry name" value="Nucleotide cyclase"/>
    <property type="match status" value="1"/>
</dbReference>
<dbReference type="InterPro" id="IPR001789">
    <property type="entry name" value="Sig_transdc_resp-reg_receiver"/>
</dbReference>
<dbReference type="SUPFAM" id="SSF47226">
    <property type="entry name" value="Histidine-containing phosphotransfer domain, HPT domain"/>
    <property type="match status" value="1"/>
</dbReference>
<dbReference type="FunFam" id="3.30.70.270:FF:000001">
    <property type="entry name" value="Diguanylate cyclase domain protein"/>
    <property type="match status" value="1"/>
</dbReference>
<accession>A0A2W7MP29</accession>
<keyword evidence="7" id="KW-1185">Reference proteome</keyword>
<dbReference type="InterPro" id="IPR000160">
    <property type="entry name" value="GGDEF_dom"/>
</dbReference>
<proteinExistence type="predicted"/>
<dbReference type="InterPro" id="IPR043128">
    <property type="entry name" value="Rev_trsase/Diguanyl_cyclase"/>
</dbReference>
<dbReference type="Gene3D" id="3.40.50.2300">
    <property type="match status" value="2"/>
</dbReference>
<dbReference type="CDD" id="cd01949">
    <property type="entry name" value="GGDEF"/>
    <property type="match status" value="1"/>
</dbReference>
<dbReference type="PROSITE" id="PS50887">
    <property type="entry name" value="GGDEF"/>
    <property type="match status" value="1"/>
</dbReference>
<dbReference type="EMBL" id="QKZI01000001">
    <property type="protein sequence ID" value="PZX08258.1"/>
    <property type="molecule type" value="Genomic_DNA"/>
</dbReference>
<organism evidence="6 7">
    <name type="scientific">Psychrobacillus insolitus</name>
    <dbReference type="NCBI Taxonomy" id="1461"/>
    <lineage>
        <taxon>Bacteria</taxon>
        <taxon>Bacillati</taxon>
        <taxon>Bacillota</taxon>
        <taxon>Bacilli</taxon>
        <taxon>Bacillales</taxon>
        <taxon>Bacillaceae</taxon>
        <taxon>Psychrobacillus</taxon>
    </lineage>
</organism>
<evidence type="ECO:0000256" key="2">
    <source>
        <dbReference type="PROSITE-ProRule" id="PRU00169"/>
    </source>
</evidence>
<gene>
    <name evidence="6" type="ORF">C7437_1011382</name>
</gene>
<dbReference type="Pfam" id="PF00990">
    <property type="entry name" value="GGDEF"/>
    <property type="match status" value="1"/>
</dbReference>
<dbReference type="InterPro" id="IPR008207">
    <property type="entry name" value="Sig_transdc_His_kin_Hpt_dom"/>
</dbReference>
<dbReference type="Proteomes" id="UP000248646">
    <property type="component" value="Unassembled WGS sequence"/>
</dbReference>
<reference evidence="6 7" key="1">
    <citation type="submission" date="2018-06" db="EMBL/GenBank/DDBJ databases">
        <title>Genomic Encyclopedia of Type Strains, Phase IV (KMG-IV): sequencing the most valuable type-strain genomes for metagenomic binning, comparative biology and taxonomic classification.</title>
        <authorList>
            <person name="Goeker M."/>
        </authorList>
    </citation>
    <scope>NUCLEOTIDE SEQUENCE [LARGE SCALE GENOMIC DNA]</scope>
    <source>
        <strain evidence="6 7">DSM 5</strain>
    </source>
</reference>
<dbReference type="PROSITE" id="PS50110">
    <property type="entry name" value="RESPONSE_REGULATORY"/>
    <property type="match status" value="2"/>
</dbReference>
<feature type="modified residue" description="Phosphohistidine" evidence="1">
    <location>
        <position position="39"/>
    </location>
</feature>
<dbReference type="SMART" id="SM00448">
    <property type="entry name" value="REC"/>
    <property type="match status" value="2"/>
</dbReference>
<feature type="modified residue" description="4-aspartylphosphate" evidence="2">
    <location>
        <position position="160"/>
    </location>
</feature>
<feature type="domain" description="Response regulatory" evidence="3">
    <location>
        <begin position="111"/>
        <end position="227"/>
    </location>
</feature>
<evidence type="ECO:0000313" key="6">
    <source>
        <dbReference type="EMBL" id="PZX08258.1"/>
    </source>
</evidence>
<dbReference type="GO" id="GO:1902201">
    <property type="term" value="P:negative regulation of bacterial-type flagellum-dependent cell motility"/>
    <property type="evidence" value="ECO:0007669"/>
    <property type="project" value="TreeGrafter"/>
</dbReference>
<keyword evidence="2" id="KW-0597">Phosphoprotein</keyword>
<dbReference type="InterPro" id="IPR036641">
    <property type="entry name" value="HPT_dom_sf"/>
</dbReference>
<evidence type="ECO:0000259" key="5">
    <source>
        <dbReference type="PROSITE" id="PS50894"/>
    </source>
</evidence>
<dbReference type="RefSeq" id="WP_245909217.1">
    <property type="nucleotide sequence ID" value="NZ_QKZI01000001.1"/>
</dbReference>
<dbReference type="InterPro" id="IPR011006">
    <property type="entry name" value="CheY-like_superfamily"/>
</dbReference>
<dbReference type="InterPro" id="IPR029787">
    <property type="entry name" value="Nucleotide_cyclase"/>
</dbReference>
<comment type="caution">
    <text evidence="6">The sequence shown here is derived from an EMBL/GenBank/DDBJ whole genome shotgun (WGS) entry which is preliminary data.</text>
</comment>
<feature type="modified residue" description="4-aspartylphosphate" evidence="2">
    <location>
        <position position="467"/>
    </location>
</feature>
<dbReference type="GO" id="GO:0000160">
    <property type="term" value="P:phosphorelay signal transduction system"/>
    <property type="evidence" value="ECO:0007669"/>
    <property type="project" value="InterPro"/>
</dbReference>
<dbReference type="PROSITE" id="PS50894">
    <property type="entry name" value="HPT"/>
    <property type="match status" value="1"/>
</dbReference>
<evidence type="ECO:0000259" key="4">
    <source>
        <dbReference type="PROSITE" id="PS50887"/>
    </source>
</evidence>
<dbReference type="NCBIfam" id="TIGR00254">
    <property type="entry name" value="GGDEF"/>
    <property type="match status" value="1"/>
</dbReference>
<dbReference type="GO" id="GO:0005886">
    <property type="term" value="C:plasma membrane"/>
    <property type="evidence" value="ECO:0007669"/>
    <property type="project" value="TreeGrafter"/>
</dbReference>
<dbReference type="Pfam" id="PF00072">
    <property type="entry name" value="Response_reg"/>
    <property type="match status" value="2"/>
</dbReference>
<dbReference type="SUPFAM" id="SSF52172">
    <property type="entry name" value="CheY-like"/>
    <property type="match status" value="2"/>
</dbReference>
<dbReference type="Gene3D" id="3.30.70.270">
    <property type="match status" value="1"/>
</dbReference>
<dbReference type="CDD" id="cd00156">
    <property type="entry name" value="REC"/>
    <property type="match status" value="1"/>
</dbReference>
<dbReference type="GO" id="GO:0052621">
    <property type="term" value="F:diguanylate cyclase activity"/>
    <property type="evidence" value="ECO:0007669"/>
    <property type="project" value="TreeGrafter"/>
</dbReference>
<dbReference type="PANTHER" id="PTHR45138">
    <property type="entry name" value="REGULATORY COMPONENTS OF SENSORY TRANSDUCTION SYSTEM"/>
    <property type="match status" value="1"/>
</dbReference>